<reference evidence="2 3" key="1">
    <citation type="journal article" date="2010" name="Science">
        <title>Genomic comparison of the ants Camponotus floridanus and Harpegnathos saltator.</title>
        <authorList>
            <person name="Bonasio R."/>
            <person name="Zhang G."/>
            <person name="Ye C."/>
            <person name="Mutti N.S."/>
            <person name="Fang X."/>
            <person name="Qin N."/>
            <person name="Donahue G."/>
            <person name="Yang P."/>
            <person name="Li Q."/>
            <person name="Li C."/>
            <person name="Zhang P."/>
            <person name="Huang Z."/>
            <person name="Berger S.L."/>
            <person name="Reinberg D."/>
            <person name="Wang J."/>
            <person name="Liebig J."/>
        </authorList>
    </citation>
    <scope>NUCLEOTIDE SEQUENCE [LARGE SCALE GENOMIC DNA]</scope>
    <source>
        <strain evidence="3">C129</strain>
    </source>
</reference>
<proteinExistence type="predicted"/>
<protein>
    <submittedName>
        <fullName evidence="2">Uncharacterized protein</fullName>
    </submittedName>
</protein>
<evidence type="ECO:0000313" key="3">
    <source>
        <dbReference type="Proteomes" id="UP000000311"/>
    </source>
</evidence>
<gene>
    <name evidence="2" type="ORF">EAG_05860</name>
</gene>
<dbReference type="EMBL" id="GL443736">
    <property type="protein sequence ID" value="EFN61723.1"/>
    <property type="molecule type" value="Genomic_DNA"/>
</dbReference>
<feature type="region of interest" description="Disordered" evidence="1">
    <location>
        <begin position="89"/>
        <end position="123"/>
    </location>
</feature>
<evidence type="ECO:0000313" key="2">
    <source>
        <dbReference type="EMBL" id="EFN61723.1"/>
    </source>
</evidence>
<keyword evidence="3" id="KW-1185">Reference proteome</keyword>
<feature type="compositionally biased region" description="Basic and acidic residues" evidence="1">
    <location>
        <begin position="89"/>
        <end position="103"/>
    </location>
</feature>
<accession>E2AXV9</accession>
<organism evidence="3">
    <name type="scientific">Camponotus floridanus</name>
    <name type="common">Florida carpenter ant</name>
    <dbReference type="NCBI Taxonomy" id="104421"/>
    <lineage>
        <taxon>Eukaryota</taxon>
        <taxon>Metazoa</taxon>
        <taxon>Ecdysozoa</taxon>
        <taxon>Arthropoda</taxon>
        <taxon>Hexapoda</taxon>
        <taxon>Insecta</taxon>
        <taxon>Pterygota</taxon>
        <taxon>Neoptera</taxon>
        <taxon>Endopterygota</taxon>
        <taxon>Hymenoptera</taxon>
        <taxon>Apocrita</taxon>
        <taxon>Aculeata</taxon>
        <taxon>Formicoidea</taxon>
        <taxon>Formicidae</taxon>
        <taxon>Formicinae</taxon>
        <taxon>Camponotus</taxon>
    </lineage>
</organism>
<dbReference type="InParanoid" id="E2AXV9"/>
<name>E2AXV9_CAMFO</name>
<dbReference type="Proteomes" id="UP000000311">
    <property type="component" value="Unassembled WGS sequence"/>
</dbReference>
<dbReference type="AlphaFoldDB" id="E2AXV9"/>
<evidence type="ECO:0000256" key="1">
    <source>
        <dbReference type="SAM" id="MobiDB-lite"/>
    </source>
</evidence>
<sequence length="240" mass="27351">MTVNKMQYEENQMHEFLIQYICNSMDEWSPHSRFIHSRFARSSKAIVIKASDVAVTCACRDLQIGILLKLSVVHCILHEQNLIHEIHAKGKSSEGESDSDVRMRTRASQRLAQNRRRDRGVSTDYPIRSSSIRIDGRECSKEHSDRDLGYPIVVGGLIGMLADSIDPTPDFMLRFNRITLSFRNELRGQTQGHPSIRTDRTGSGVTGAEPNIMKLGIEIAYRMNSIVTYFIIGQEKRRKN</sequence>